<feature type="compositionally biased region" description="Low complexity" evidence="1">
    <location>
        <begin position="380"/>
        <end position="398"/>
    </location>
</feature>
<dbReference type="EMBL" id="LBVU01000003">
    <property type="protein sequence ID" value="KKQ92117.1"/>
    <property type="molecule type" value="Genomic_DNA"/>
</dbReference>
<evidence type="ECO:0000259" key="3">
    <source>
        <dbReference type="Pfam" id="PF16656"/>
    </source>
</evidence>
<dbReference type="GO" id="GO:0003993">
    <property type="term" value="F:acid phosphatase activity"/>
    <property type="evidence" value="ECO:0007669"/>
    <property type="project" value="InterPro"/>
</dbReference>
<evidence type="ECO:0000256" key="2">
    <source>
        <dbReference type="SAM" id="Phobius"/>
    </source>
</evidence>
<evidence type="ECO:0000256" key="1">
    <source>
        <dbReference type="SAM" id="MobiDB-lite"/>
    </source>
</evidence>
<feature type="transmembrane region" description="Helical" evidence="2">
    <location>
        <begin position="7"/>
        <end position="29"/>
    </location>
</feature>
<dbReference type="AlphaFoldDB" id="A0A0G0LM78"/>
<keyword evidence="2" id="KW-1133">Transmembrane helix</keyword>
<comment type="caution">
    <text evidence="4">The sequence shown here is derived from an EMBL/GenBank/DDBJ whole genome shotgun (WGS) entry which is preliminary data.</text>
</comment>
<feature type="region of interest" description="Disordered" evidence="1">
    <location>
        <begin position="373"/>
        <end position="402"/>
    </location>
</feature>
<dbReference type="InterPro" id="IPR015914">
    <property type="entry name" value="PAPs_N"/>
</dbReference>
<feature type="transmembrane region" description="Helical" evidence="2">
    <location>
        <begin position="408"/>
        <end position="428"/>
    </location>
</feature>
<dbReference type="Gene3D" id="2.60.40.10">
    <property type="entry name" value="Immunoglobulins"/>
    <property type="match status" value="1"/>
</dbReference>
<feature type="domain" description="Purple acid phosphatase N-terminal" evidence="3">
    <location>
        <begin position="43"/>
        <end position="114"/>
    </location>
</feature>
<reference evidence="4 5" key="1">
    <citation type="journal article" date="2015" name="Nature">
        <title>rRNA introns, odd ribosomes, and small enigmatic genomes across a large radiation of phyla.</title>
        <authorList>
            <person name="Brown C.T."/>
            <person name="Hug L.A."/>
            <person name="Thomas B.C."/>
            <person name="Sharon I."/>
            <person name="Castelle C.J."/>
            <person name="Singh A."/>
            <person name="Wilkins M.J."/>
            <person name="Williams K.H."/>
            <person name="Banfield J.F."/>
        </authorList>
    </citation>
    <scope>NUCLEOTIDE SEQUENCE [LARGE SCALE GENOMIC DNA]</scope>
</reference>
<proteinExistence type="predicted"/>
<keyword evidence="2" id="KW-0472">Membrane</keyword>
<protein>
    <submittedName>
        <fullName evidence="4">Adhesin for cattle intestine colonization</fullName>
    </submittedName>
</protein>
<dbReference type="SUPFAM" id="SSF49363">
    <property type="entry name" value="Purple acid phosphatase, N-terminal domain"/>
    <property type="match status" value="1"/>
</dbReference>
<dbReference type="Proteomes" id="UP000034774">
    <property type="component" value="Unassembled WGS sequence"/>
</dbReference>
<dbReference type="InterPro" id="IPR003961">
    <property type="entry name" value="FN3_dom"/>
</dbReference>
<dbReference type="Gene3D" id="2.60.40.380">
    <property type="entry name" value="Purple acid phosphatase-like, N-terminal"/>
    <property type="match status" value="1"/>
</dbReference>
<name>A0A0G0LM78_9BACT</name>
<dbReference type="Pfam" id="PF16656">
    <property type="entry name" value="Pur_ac_phosph_N"/>
    <property type="match status" value="1"/>
</dbReference>
<keyword evidence="2" id="KW-0812">Transmembrane</keyword>
<dbReference type="STRING" id="1618572.UT17_C0003G0140"/>
<dbReference type="GO" id="GO:0046872">
    <property type="term" value="F:metal ion binding"/>
    <property type="evidence" value="ECO:0007669"/>
    <property type="project" value="InterPro"/>
</dbReference>
<accession>A0A0G0LM78</accession>
<organism evidence="4 5">
    <name type="scientific">Candidatus Woesebacteria bacterium GW2011_GWB1_39_10</name>
    <dbReference type="NCBI Taxonomy" id="1618572"/>
    <lineage>
        <taxon>Bacteria</taxon>
        <taxon>Candidatus Woeseibacteriota</taxon>
    </lineage>
</organism>
<dbReference type="CDD" id="cd00063">
    <property type="entry name" value="FN3"/>
    <property type="match status" value="1"/>
</dbReference>
<dbReference type="InterPro" id="IPR008963">
    <property type="entry name" value="Purple_acid_Pase-like_N"/>
</dbReference>
<dbReference type="InterPro" id="IPR013783">
    <property type="entry name" value="Ig-like_fold"/>
</dbReference>
<evidence type="ECO:0000313" key="5">
    <source>
        <dbReference type="Proteomes" id="UP000034774"/>
    </source>
</evidence>
<gene>
    <name evidence="4" type="ORF">UT17_C0003G0140</name>
</gene>
<dbReference type="PATRIC" id="fig|1618572.3.peg.571"/>
<evidence type="ECO:0000313" key="4">
    <source>
        <dbReference type="EMBL" id="KKQ92117.1"/>
    </source>
</evidence>
<sequence length="433" mass="46222">MIKKNKIPTILGIIILLAGIFAGVFFLGMNQVFKIGADSSIAPKDIRISNIDNSSATISWITDKETFSFVSWGEGQTSLNKIEREGNEKLSIHTISLTGLKPGTKYFYKINSGGTMFDNKGIPWQFSTGPDLGINQKGFLISGSVINASGEPEREVLVYINIDGYLLSTLTSNTGNFVFQLGSVRTQDLADYAQIDKAQTLLQISVQAGDHGVASAQIFPQSANPVPPMVLGQVYDLRSLQPSESGQIPTANLSLPEDATKESKFFIPIATGSPTPTSVILESLNEGEIVTNSRPEFFGRGPGGEKITITIQSDPISQDMFIASDGTWTFSAPVDLGAGAHSITISWIDSNGITRTLTRNFIVQASENPAFTASDSGIFPSPSASPGATPTTTPTASPKPIPVTGETAPTLILFAIGVAIMIFGTFIWKMSEN</sequence>